<reference evidence="8 9" key="1">
    <citation type="submission" date="2019-05" db="EMBL/GenBank/DDBJ databases">
        <title>Algicella ahnfeltiae gen. nov., sp. nov., a novel marine bacterium of the family Flavobacteriaceae isolated from a red alga.</title>
        <authorList>
            <person name="Nedashkovskaya O.I."/>
            <person name="Kukhlevskiy A.D."/>
            <person name="Kim S.-G."/>
            <person name="Zhukova N.V."/>
            <person name="Mikhailov V.V."/>
        </authorList>
    </citation>
    <scope>NUCLEOTIDE SEQUENCE [LARGE SCALE GENOMIC DNA]</scope>
    <source>
        <strain evidence="8 9">10Alg115</strain>
    </source>
</reference>
<dbReference type="InterPro" id="IPR000620">
    <property type="entry name" value="EamA_dom"/>
</dbReference>
<evidence type="ECO:0000256" key="3">
    <source>
        <dbReference type="ARBA" id="ARBA00022692"/>
    </source>
</evidence>
<evidence type="ECO:0000256" key="5">
    <source>
        <dbReference type="ARBA" id="ARBA00023136"/>
    </source>
</evidence>
<dbReference type="AlphaFoldDB" id="A0A5B7TLC4"/>
<dbReference type="Proteomes" id="UP000306229">
    <property type="component" value="Chromosome"/>
</dbReference>
<dbReference type="GO" id="GO:0005886">
    <property type="term" value="C:plasma membrane"/>
    <property type="evidence" value="ECO:0007669"/>
    <property type="project" value="UniProtKB-SubCell"/>
</dbReference>
<dbReference type="OrthoDB" id="9811486at2"/>
<evidence type="ECO:0000259" key="7">
    <source>
        <dbReference type="Pfam" id="PF00892"/>
    </source>
</evidence>
<feature type="transmembrane region" description="Helical" evidence="6">
    <location>
        <begin position="7"/>
        <end position="24"/>
    </location>
</feature>
<dbReference type="InterPro" id="IPR037185">
    <property type="entry name" value="EmrE-like"/>
</dbReference>
<name>A0A5B7TLC4_9FLAO</name>
<dbReference type="Pfam" id="PF00892">
    <property type="entry name" value="EamA"/>
    <property type="match status" value="2"/>
</dbReference>
<dbReference type="PANTHER" id="PTHR32322">
    <property type="entry name" value="INNER MEMBRANE TRANSPORTER"/>
    <property type="match status" value="1"/>
</dbReference>
<evidence type="ECO:0000256" key="1">
    <source>
        <dbReference type="ARBA" id="ARBA00004651"/>
    </source>
</evidence>
<feature type="transmembrane region" description="Helical" evidence="6">
    <location>
        <begin position="270"/>
        <end position="289"/>
    </location>
</feature>
<evidence type="ECO:0000256" key="2">
    <source>
        <dbReference type="ARBA" id="ARBA00022475"/>
    </source>
</evidence>
<comment type="subcellular location">
    <subcellularLocation>
        <location evidence="1">Cell membrane</location>
        <topology evidence="1">Multi-pass membrane protein</topology>
    </subcellularLocation>
</comment>
<proteinExistence type="predicted"/>
<sequence>MHNKTRAYIAAFIVALIYGINYTVAKDVMPMYIKPFGFIVIRVLGATILFWILSLFTTNERIDKADFLRIFLAALFGVCINMLAFFKGLSMTSPINASAIMVSTPIIVLLLSAIILKEKITIPKVVGILIGLTGAIILIVYGKSAVPGDHPILGNLLIFINASSYGLYLIIVKKLTVKYNPLTFIKWLYLFGLLLVIPFGISEVLDIQWNSIPTSIYYNIGFVIVFTTFFAYLINLFALTKLKPTTLSAFVYLQPVIATAYALLTKSDTLSSVKILATLLIFVGVYMVTSVNRAKQ</sequence>
<evidence type="ECO:0000256" key="4">
    <source>
        <dbReference type="ARBA" id="ARBA00022989"/>
    </source>
</evidence>
<evidence type="ECO:0000313" key="9">
    <source>
        <dbReference type="Proteomes" id="UP000306229"/>
    </source>
</evidence>
<feature type="domain" description="EamA" evidence="7">
    <location>
        <begin position="6"/>
        <end position="139"/>
    </location>
</feature>
<feature type="transmembrane region" description="Helical" evidence="6">
    <location>
        <begin position="152"/>
        <end position="172"/>
    </location>
</feature>
<keyword evidence="4 6" id="KW-1133">Transmembrane helix</keyword>
<feature type="transmembrane region" description="Helical" evidence="6">
    <location>
        <begin position="68"/>
        <end position="89"/>
    </location>
</feature>
<protein>
    <submittedName>
        <fullName evidence="8">DMT family transporter</fullName>
    </submittedName>
</protein>
<accession>A0A5B7TLC4</accession>
<feature type="transmembrane region" description="Helical" evidence="6">
    <location>
        <begin position="246"/>
        <end position="264"/>
    </location>
</feature>
<keyword evidence="3 6" id="KW-0812">Transmembrane</keyword>
<feature type="transmembrane region" description="Helical" evidence="6">
    <location>
        <begin position="184"/>
        <end position="201"/>
    </location>
</feature>
<evidence type="ECO:0000256" key="6">
    <source>
        <dbReference type="SAM" id="Phobius"/>
    </source>
</evidence>
<feature type="transmembrane region" description="Helical" evidence="6">
    <location>
        <begin position="125"/>
        <end position="146"/>
    </location>
</feature>
<organism evidence="8 9">
    <name type="scientific">Aureibaculum algae</name>
    <dbReference type="NCBI Taxonomy" id="2584122"/>
    <lineage>
        <taxon>Bacteria</taxon>
        <taxon>Pseudomonadati</taxon>
        <taxon>Bacteroidota</taxon>
        <taxon>Flavobacteriia</taxon>
        <taxon>Flavobacteriales</taxon>
        <taxon>Flavobacteriaceae</taxon>
        <taxon>Aureibaculum</taxon>
    </lineage>
</organism>
<dbReference type="SUPFAM" id="SSF103481">
    <property type="entry name" value="Multidrug resistance efflux transporter EmrE"/>
    <property type="match status" value="2"/>
</dbReference>
<dbReference type="EMBL" id="CP040749">
    <property type="protein sequence ID" value="QCX36990.1"/>
    <property type="molecule type" value="Genomic_DNA"/>
</dbReference>
<evidence type="ECO:0000313" key="8">
    <source>
        <dbReference type="EMBL" id="QCX36990.1"/>
    </source>
</evidence>
<dbReference type="RefSeq" id="WP_138947951.1">
    <property type="nucleotide sequence ID" value="NZ_CP040749.1"/>
</dbReference>
<feature type="transmembrane region" description="Helical" evidence="6">
    <location>
        <begin position="36"/>
        <end position="56"/>
    </location>
</feature>
<feature type="transmembrane region" description="Helical" evidence="6">
    <location>
        <begin position="216"/>
        <end position="239"/>
    </location>
</feature>
<keyword evidence="2" id="KW-1003">Cell membrane</keyword>
<keyword evidence="9" id="KW-1185">Reference proteome</keyword>
<dbReference type="InterPro" id="IPR050638">
    <property type="entry name" value="AA-Vitamin_Transporters"/>
</dbReference>
<feature type="transmembrane region" description="Helical" evidence="6">
    <location>
        <begin position="95"/>
        <end position="116"/>
    </location>
</feature>
<feature type="domain" description="EamA" evidence="7">
    <location>
        <begin position="153"/>
        <end position="289"/>
    </location>
</feature>
<dbReference type="PANTHER" id="PTHR32322:SF18">
    <property type="entry name" value="S-ADENOSYLMETHIONINE_S-ADENOSYLHOMOCYSTEINE TRANSPORTER"/>
    <property type="match status" value="1"/>
</dbReference>
<dbReference type="KEGG" id="fbe:FF125_00525"/>
<keyword evidence="5 6" id="KW-0472">Membrane</keyword>
<gene>
    <name evidence="8" type="ORF">FF125_00525</name>
</gene>